<gene>
    <name evidence="1" type="ORF">B0T24DRAFT_391958</name>
</gene>
<evidence type="ECO:0000313" key="2">
    <source>
        <dbReference type="Proteomes" id="UP001287356"/>
    </source>
</evidence>
<dbReference type="AlphaFoldDB" id="A0AAE0JXG9"/>
<dbReference type="Proteomes" id="UP001287356">
    <property type="component" value="Unassembled WGS sequence"/>
</dbReference>
<organism evidence="1 2">
    <name type="scientific">Lasiosphaeria ovina</name>
    <dbReference type="NCBI Taxonomy" id="92902"/>
    <lineage>
        <taxon>Eukaryota</taxon>
        <taxon>Fungi</taxon>
        <taxon>Dikarya</taxon>
        <taxon>Ascomycota</taxon>
        <taxon>Pezizomycotina</taxon>
        <taxon>Sordariomycetes</taxon>
        <taxon>Sordariomycetidae</taxon>
        <taxon>Sordariales</taxon>
        <taxon>Lasiosphaeriaceae</taxon>
        <taxon>Lasiosphaeria</taxon>
    </lineage>
</organism>
<proteinExistence type="predicted"/>
<sequence>MHSWQGFELSAPQCLISYRLPGAGPWGSSAVGDGVSRVPLTLSARRMTVDMSQLTRQLTQIRNRNSSNSSYSASRPVPSPWTSFSHTFRRRYQTYHTREGSPRWYAGLMRHGLSERDGWVHVALGYPSGRLIATLRSFPVSPVPLWALQPRSLAVRRTGPGFLEPGLHLPIGDFQCDSARGRVPANPMIMRSSTRRDYPLHGGRRLCEGTAPARVPVTYLTPSSVLLSMLPS</sequence>
<protein>
    <submittedName>
        <fullName evidence="1">Uncharacterized protein</fullName>
    </submittedName>
</protein>
<keyword evidence="2" id="KW-1185">Reference proteome</keyword>
<comment type="caution">
    <text evidence="1">The sequence shown here is derived from an EMBL/GenBank/DDBJ whole genome shotgun (WGS) entry which is preliminary data.</text>
</comment>
<name>A0AAE0JXG9_9PEZI</name>
<reference evidence="1" key="2">
    <citation type="submission" date="2023-06" db="EMBL/GenBank/DDBJ databases">
        <authorList>
            <consortium name="Lawrence Berkeley National Laboratory"/>
            <person name="Haridas S."/>
            <person name="Hensen N."/>
            <person name="Bonometti L."/>
            <person name="Westerberg I."/>
            <person name="Brannstrom I.O."/>
            <person name="Guillou S."/>
            <person name="Cros-Aarteil S."/>
            <person name="Calhoun S."/>
            <person name="Kuo A."/>
            <person name="Mondo S."/>
            <person name="Pangilinan J."/>
            <person name="Riley R."/>
            <person name="Labutti K."/>
            <person name="Andreopoulos B."/>
            <person name="Lipzen A."/>
            <person name="Chen C."/>
            <person name="Yanf M."/>
            <person name="Daum C."/>
            <person name="Ng V."/>
            <person name="Clum A."/>
            <person name="Steindorff A."/>
            <person name="Ohm R."/>
            <person name="Martin F."/>
            <person name="Silar P."/>
            <person name="Natvig D."/>
            <person name="Lalanne C."/>
            <person name="Gautier V."/>
            <person name="Ament-Velasquez S.L."/>
            <person name="Kruys A."/>
            <person name="Hutchinson M.I."/>
            <person name="Powell A.J."/>
            <person name="Barry K."/>
            <person name="Miller A.N."/>
            <person name="Grigoriev I.V."/>
            <person name="Debuchy R."/>
            <person name="Gladieux P."/>
            <person name="Thoren M.H."/>
            <person name="Johannesson H."/>
        </authorList>
    </citation>
    <scope>NUCLEOTIDE SEQUENCE</scope>
    <source>
        <strain evidence="1">CBS 958.72</strain>
    </source>
</reference>
<evidence type="ECO:0000313" key="1">
    <source>
        <dbReference type="EMBL" id="KAK3365521.1"/>
    </source>
</evidence>
<dbReference type="EMBL" id="JAULSN010000008">
    <property type="protein sequence ID" value="KAK3365521.1"/>
    <property type="molecule type" value="Genomic_DNA"/>
</dbReference>
<accession>A0AAE0JXG9</accession>
<reference evidence="1" key="1">
    <citation type="journal article" date="2023" name="Mol. Phylogenet. Evol.">
        <title>Genome-scale phylogeny and comparative genomics of the fungal order Sordariales.</title>
        <authorList>
            <person name="Hensen N."/>
            <person name="Bonometti L."/>
            <person name="Westerberg I."/>
            <person name="Brannstrom I.O."/>
            <person name="Guillou S."/>
            <person name="Cros-Aarteil S."/>
            <person name="Calhoun S."/>
            <person name="Haridas S."/>
            <person name="Kuo A."/>
            <person name="Mondo S."/>
            <person name="Pangilinan J."/>
            <person name="Riley R."/>
            <person name="LaButti K."/>
            <person name="Andreopoulos B."/>
            <person name="Lipzen A."/>
            <person name="Chen C."/>
            <person name="Yan M."/>
            <person name="Daum C."/>
            <person name="Ng V."/>
            <person name="Clum A."/>
            <person name="Steindorff A."/>
            <person name="Ohm R.A."/>
            <person name="Martin F."/>
            <person name="Silar P."/>
            <person name="Natvig D.O."/>
            <person name="Lalanne C."/>
            <person name="Gautier V."/>
            <person name="Ament-Velasquez S.L."/>
            <person name="Kruys A."/>
            <person name="Hutchinson M.I."/>
            <person name="Powell A.J."/>
            <person name="Barry K."/>
            <person name="Miller A.N."/>
            <person name="Grigoriev I.V."/>
            <person name="Debuchy R."/>
            <person name="Gladieux P."/>
            <person name="Hiltunen Thoren M."/>
            <person name="Johannesson H."/>
        </authorList>
    </citation>
    <scope>NUCLEOTIDE SEQUENCE</scope>
    <source>
        <strain evidence="1">CBS 958.72</strain>
    </source>
</reference>